<accession>A0AAE0NRE8</accession>
<proteinExistence type="predicted"/>
<dbReference type="AlphaFoldDB" id="A0AAE0NRE8"/>
<evidence type="ECO:0000313" key="1">
    <source>
        <dbReference type="EMBL" id="KAK3386343.1"/>
    </source>
</evidence>
<keyword evidence="2" id="KW-1185">Reference proteome</keyword>
<comment type="caution">
    <text evidence="1">The sequence shown here is derived from an EMBL/GenBank/DDBJ whole genome shotgun (WGS) entry which is preliminary data.</text>
</comment>
<evidence type="ECO:0000313" key="2">
    <source>
        <dbReference type="Proteomes" id="UP001281003"/>
    </source>
</evidence>
<reference evidence="1" key="1">
    <citation type="journal article" date="2023" name="Mol. Phylogenet. Evol.">
        <title>Genome-scale phylogeny and comparative genomics of the fungal order Sordariales.</title>
        <authorList>
            <person name="Hensen N."/>
            <person name="Bonometti L."/>
            <person name="Westerberg I."/>
            <person name="Brannstrom I.O."/>
            <person name="Guillou S."/>
            <person name="Cros-Aarteil S."/>
            <person name="Calhoun S."/>
            <person name="Haridas S."/>
            <person name="Kuo A."/>
            <person name="Mondo S."/>
            <person name="Pangilinan J."/>
            <person name="Riley R."/>
            <person name="LaButti K."/>
            <person name="Andreopoulos B."/>
            <person name="Lipzen A."/>
            <person name="Chen C."/>
            <person name="Yan M."/>
            <person name="Daum C."/>
            <person name="Ng V."/>
            <person name="Clum A."/>
            <person name="Steindorff A."/>
            <person name="Ohm R.A."/>
            <person name="Martin F."/>
            <person name="Silar P."/>
            <person name="Natvig D.O."/>
            <person name="Lalanne C."/>
            <person name="Gautier V."/>
            <person name="Ament-Velasquez S.L."/>
            <person name="Kruys A."/>
            <person name="Hutchinson M.I."/>
            <person name="Powell A.J."/>
            <person name="Barry K."/>
            <person name="Miller A.N."/>
            <person name="Grigoriev I.V."/>
            <person name="Debuchy R."/>
            <person name="Gladieux P."/>
            <person name="Hiltunen Thoren M."/>
            <person name="Johannesson H."/>
        </authorList>
    </citation>
    <scope>NUCLEOTIDE SEQUENCE</scope>
    <source>
        <strain evidence="1">FGSC 1904</strain>
    </source>
</reference>
<gene>
    <name evidence="1" type="ORF">B0T20DRAFT_111176</name>
</gene>
<protein>
    <submittedName>
        <fullName evidence="1">Uncharacterized protein</fullName>
    </submittedName>
</protein>
<sequence length="327" mass="37173">MRNASPMQNQGHNVWALKLNPRHPMFAKHHGWATPHSGPPCHISKHGHHTYFHRPSHRKQATHNWAVNHFPFCQKKEPQFVIARARRRLRLSIHRTAEWVFTPASCNVRHHLRQAVMTPGYHRYHCSGDRPVTYGPVQPQCNHIQGGAAAWLGDRSRAWNNSNLDGQLCRQPHVSLIHCRLLMSTSSASSVHVGASRASRTLLLSHPHCDTRLSNHSTGCVSSQVTSLRLPHDLRASTHLIPEAQRVGGGQGKAQQTLACSYSSLLCIFFRVGHFAFYTPWASKDPSLSFIILICHTHLRVCTVYIEWSFFYRRCLSFLPGVWGLHF</sequence>
<reference evidence="1" key="2">
    <citation type="submission" date="2023-07" db="EMBL/GenBank/DDBJ databases">
        <authorList>
            <consortium name="Lawrence Berkeley National Laboratory"/>
            <person name="Haridas S."/>
            <person name="Hensen N."/>
            <person name="Bonometti L."/>
            <person name="Westerberg I."/>
            <person name="Brannstrom I.O."/>
            <person name="Guillou S."/>
            <person name="Cros-Aarteil S."/>
            <person name="Calhoun S."/>
            <person name="Kuo A."/>
            <person name="Mondo S."/>
            <person name="Pangilinan J."/>
            <person name="Riley R."/>
            <person name="LaButti K."/>
            <person name="Andreopoulos B."/>
            <person name="Lipzen A."/>
            <person name="Chen C."/>
            <person name="Yanf M."/>
            <person name="Daum C."/>
            <person name="Ng V."/>
            <person name="Clum A."/>
            <person name="Steindorff A."/>
            <person name="Ohm R."/>
            <person name="Martin F."/>
            <person name="Silar P."/>
            <person name="Natvig D."/>
            <person name="Lalanne C."/>
            <person name="Gautier V."/>
            <person name="Ament-velasquez S.L."/>
            <person name="Kruys A."/>
            <person name="Hutchinson M.I."/>
            <person name="Powell A.J."/>
            <person name="Barry K."/>
            <person name="Miller A.N."/>
            <person name="Grigoriev I.V."/>
            <person name="Debuchy R."/>
            <person name="Gladieux P."/>
            <person name="Thoren M.H."/>
            <person name="Johannesson H."/>
        </authorList>
    </citation>
    <scope>NUCLEOTIDE SEQUENCE</scope>
    <source>
        <strain evidence="1">FGSC 1904</strain>
    </source>
</reference>
<organism evidence="1 2">
    <name type="scientific">Sordaria brevicollis</name>
    <dbReference type="NCBI Taxonomy" id="83679"/>
    <lineage>
        <taxon>Eukaryota</taxon>
        <taxon>Fungi</taxon>
        <taxon>Dikarya</taxon>
        <taxon>Ascomycota</taxon>
        <taxon>Pezizomycotina</taxon>
        <taxon>Sordariomycetes</taxon>
        <taxon>Sordariomycetidae</taxon>
        <taxon>Sordariales</taxon>
        <taxon>Sordariaceae</taxon>
        <taxon>Sordaria</taxon>
    </lineage>
</organism>
<dbReference type="Proteomes" id="UP001281003">
    <property type="component" value="Unassembled WGS sequence"/>
</dbReference>
<name>A0AAE0NRE8_SORBR</name>
<dbReference type="EMBL" id="JAUTDP010000019">
    <property type="protein sequence ID" value="KAK3386343.1"/>
    <property type="molecule type" value="Genomic_DNA"/>
</dbReference>